<dbReference type="SUPFAM" id="SSF52743">
    <property type="entry name" value="Subtilisin-like"/>
    <property type="match status" value="1"/>
</dbReference>
<dbReference type="GO" id="GO:0006508">
    <property type="term" value="P:proteolysis"/>
    <property type="evidence" value="ECO:0007669"/>
    <property type="project" value="InterPro"/>
</dbReference>
<proteinExistence type="predicted"/>
<reference evidence="3 4" key="1">
    <citation type="submission" date="2020-04" db="EMBL/GenBank/DDBJ databases">
        <title>Perkinsus chesapeaki whole genome sequence.</title>
        <authorList>
            <person name="Bogema D.R."/>
        </authorList>
    </citation>
    <scope>NUCLEOTIDE SEQUENCE [LARGE SCALE GENOMIC DNA]</scope>
    <source>
        <strain evidence="3">ATCC PRA-425</strain>
    </source>
</reference>
<gene>
    <name evidence="3" type="ORF">FOL47_002013</name>
</gene>
<sequence length="209" mass="21792">MSLSLLPTQASLLSNLTSSRGPPRTVLVGKLLGGHDASGSLSPSVEDIHGHVTGMSSTIAARINNCIGIAGIVKIRPIRLVGTPTGNATERQVKKAWEMANKFNDSDVLVYAAGEPFTKDMSMMYKRVITEAAGEVEIPCSSANSMPGVVCVAATLTANPMVLLSEASLLASFGVPGTEVMVAEMRNEVGQWQYGKGQGSSCATAILVV</sequence>
<dbReference type="Gene3D" id="3.40.50.200">
    <property type="entry name" value="Peptidase S8/S53 domain"/>
    <property type="match status" value="1"/>
</dbReference>
<dbReference type="EMBL" id="JAAPAO010001509">
    <property type="protein sequence ID" value="KAF4649522.1"/>
    <property type="molecule type" value="Genomic_DNA"/>
</dbReference>
<dbReference type="EC" id="3.4.21.62" evidence="2"/>
<comment type="caution">
    <text evidence="3">The sequence shown here is derived from an EMBL/GenBank/DDBJ whole genome shotgun (WGS) entry which is preliminary data.</text>
</comment>
<dbReference type="GO" id="GO:0004252">
    <property type="term" value="F:serine-type endopeptidase activity"/>
    <property type="evidence" value="ECO:0007669"/>
    <property type="project" value="UniProtKB-EC"/>
</dbReference>
<accession>A0A7J6KRQ0</accession>
<name>A0A7J6KRQ0_PERCH</name>
<evidence type="ECO:0000313" key="4">
    <source>
        <dbReference type="Proteomes" id="UP000591131"/>
    </source>
</evidence>
<evidence type="ECO:0000256" key="2">
    <source>
        <dbReference type="ARBA" id="ARBA00023619"/>
    </source>
</evidence>
<dbReference type="Proteomes" id="UP000591131">
    <property type="component" value="Unassembled WGS sequence"/>
</dbReference>
<organism evidence="3 4">
    <name type="scientific">Perkinsus chesapeaki</name>
    <name type="common">Clam parasite</name>
    <name type="synonym">Perkinsus andrewsi</name>
    <dbReference type="NCBI Taxonomy" id="330153"/>
    <lineage>
        <taxon>Eukaryota</taxon>
        <taxon>Sar</taxon>
        <taxon>Alveolata</taxon>
        <taxon>Perkinsozoa</taxon>
        <taxon>Perkinsea</taxon>
        <taxon>Perkinsida</taxon>
        <taxon>Perkinsidae</taxon>
        <taxon>Perkinsus</taxon>
    </lineage>
</organism>
<comment type="catalytic activity">
    <reaction evidence="1">
        <text>Hydrolysis of proteins with broad specificity for peptide bonds, and a preference for a large uncharged residue in P1. Hydrolyzes peptide amides.</text>
        <dbReference type="EC" id="3.4.21.62"/>
    </reaction>
</comment>
<protein>
    <recommendedName>
        <fullName evidence="2">subtilisin</fullName>
        <ecNumber evidence="2">3.4.21.62</ecNumber>
    </recommendedName>
</protein>
<evidence type="ECO:0000313" key="3">
    <source>
        <dbReference type="EMBL" id="KAF4649522.1"/>
    </source>
</evidence>
<dbReference type="CDD" id="cd00306">
    <property type="entry name" value="Peptidases_S8_S53"/>
    <property type="match status" value="1"/>
</dbReference>
<keyword evidence="4" id="KW-1185">Reference proteome</keyword>
<dbReference type="OrthoDB" id="531541at2759"/>
<dbReference type="InterPro" id="IPR036852">
    <property type="entry name" value="Peptidase_S8/S53_dom_sf"/>
</dbReference>
<dbReference type="AlphaFoldDB" id="A0A7J6KRQ0"/>
<evidence type="ECO:0000256" key="1">
    <source>
        <dbReference type="ARBA" id="ARBA00023529"/>
    </source>
</evidence>